<comment type="caution">
    <text evidence="9">Lacks conserved residue(s) required for the propagation of feature annotation.</text>
</comment>
<dbReference type="InterPro" id="IPR002139">
    <property type="entry name" value="Ribo/fructo_kinase"/>
</dbReference>
<feature type="binding site" evidence="9">
    <location>
        <position position="282"/>
    </location>
    <ligand>
        <name>K(+)</name>
        <dbReference type="ChEBI" id="CHEBI:29103"/>
    </ligand>
</feature>
<name>A0A8K0JMK4_9TREE</name>
<keyword evidence="7 9" id="KW-0630">Potassium</keyword>
<dbReference type="UniPathway" id="UPA00916">
    <property type="reaction ID" value="UER00889"/>
</dbReference>
<comment type="similarity">
    <text evidence="9">Belongs to the carbohydrate kinase PfkB family. Ribokinase subfamily.</text>
</comment>
<dbReference type="GO" id="GO:0019303">
    <property type="term" value="P:D-ribose catabolic process"/>
    <property type="evidence" value="ECO:0007669"/>
    <property type="project" value="UniProtKB-UniRule"/>
</dbReference>
<dbReference type="EMBL" id="JABELV010000039">
    <property type="protein sequence ID" value="KAG7562094.1"/>
    <property type="molecule type" value="Genomic_DNA"/>
</dbReference>
<feature type="binding site" evidence="9">
    <location>
        <position position="284"/>
    </location>
    <ligand>
        <name>K(+)</name>
        <dbReference type="ChEBI" id="CHEBI:29103"/>
    </ligand>
</feature>
<feature type="binding site" evidence="9">
    <location>
        <position position="194"/>
    </location>
    <ligand>
        <name>ATP</name>
        <dbReference type="ChEBI" id="CHEBI:30616"/>
    </ligand>
</feature>
<dbReference type="GO" id="GO:0005737">
    <property type="term" value="C:cytoplasm"/>
    <property type="evidence" value="ECO:0007669"/>
    <property type="project" value="UniProtKB-SubCell"/>
</dbReference>
<feature type="binding site" evidence="9">
    <location>
        <position position="147"/>
    </location>
    <ligand>
        <name>substrate</name>
    </ligand>
</feature>
<dbReference type="GO" id="GO:0005524">
    <property type="term" value="F:ATP binding"/>
    <property type="evidence" value="ECO:0007669"/>
    <property type="project" value="UniProtKB-UniRule"/>
</dbReference>
<evidence type="ECO:0000256" key="7">
    <source>
        <dbReference type="ARBA" id="ARBA00022958"/>
    </source>
</evidence>
<keyword evidence="5 9" id="KW-0067">ATP-binding</keyword>
<accession>A0A8K0JMK4</accession>
<dbReference type="Proteomes" id="UP000812966">
    <property type="component" value="Unassembled WGS sequence"/>
</dbReference>
<keyword evidence="12" id="KW-1185">Reference proteome</keyword>
<evidence type="ECO:0000256" key="9">
    <source>
        <dbReference type="HAMAP-Rule" id="MF_03215"/>
    </source>
</evidence>
<sequence length="356" mass="37744">MTSSRPSVLVRGSINIDEFYSVQDIVRPGQTIASRSLKKLLGGKGANQAKAVACAGADVLLDGAVGGDDEGKSVKGKLCDYIEGSEGKIIGDRIVLAEGVSTGKAVIQLADDGENCIIILGGANTHPRPDPTPLIPDNITHLLLANEIPLDSTLSYLKAAHSRSATTIFNPSPMLSAEALRAFPFDQLEWLIVNQGEMSTIYDSLVGKTDSISDSEDSPEKVIENALALYKKLDCKTSILCTLGGQGVIYVRSISTTSSGTDTENVESGHLPAAKLLNPIKDTTGAGDCFMGTFAAGMARLAKNNSERKAEVSKEDFTDVLKTCLVACSMCVEKEGAQDSYHPISAVEERKKQTFA</sequence>
<evidence type="ECO:0000256" key="1">
    <source>
        <dbReference type="ARBA" id="ARBA00022679"/>
    </source>
</evidence>
<dbReference type="InterPro" id="IPR011611">
    <property type="entry name" value="PfkB_dom"/>
</dbReference>
<evidence type="ECO:0000313" key="11">
    <source>
        <dbReference type="EMBL" id="KAG7562094.1"/>
    </source>
</evidence>
<dbReference type="Pfam" id="PF00294">
    <property type="entry name" value="PfkB"/>
    <property type="match status" value="1"/>
</dbReference>
<dbReference type="GO" id="GO:0005634">
    <property type="term" value="C:nucleus"/>
    <property type="evidence" value="ECO:0007669"/>
    <property type="project" value="UniProtKB-SubCell"/>
</dbReference>
<comment type="subunit">
    <text evidence="9">Homodimer.</text>
</comment>
<feature type="binding site" evidence="9">
    <location>
        <position position="288"/>
    </location>
    <ligand>
        <name>substrate</name>
    </ligand>
</feature>
<dbReference type="Gene3D" id="3.40.1190.20">
    <property type="match status" value="1"/>
</dbReference>
<evidence type="ECO:0000256" key="8">
    <source>
        <dbReference type="ARBA" id="ARBA00023277"/>
    </source>
</evidence>
<dbReference type="GO" id="GO:0004747">
    <property type="term" value="F:ribokinase activity"/>
    <property type="evidence" value="ECO:0007669"/>
    <property type="project" value="UniProtKB-UniRule"/>
</dbReference>
<gene>
    <name evidence="11" type="ORF">FFLO_02473</name>
</gene>
<keyword evidence="2 9" id="KW-0479">Metal-binding</keyword>
<comment type="cofactor">
    <cofactor evidence="9">
        <name>Mg(2+)</name>
        <dbReference type="ChEBI" id="CHEBI:18420"/>
    </cofactor>
    <text evidence="9">Requires a divalent cation, most likely magnesium in vivo, as an electrophilic catalyst to aid phosphoryl group transfer. It is the chelate of the metal and the nucleotide that is the actual substrate.</text>
</comment>
<dbReference type="CDD" id="cd01174">
    <property type="entry name" value="ribokinase"/>
    <property type="match status" value="1"/>
</dbReference>
<feature type="binding site" evidence="9">
    <location>
        <position position="331"/>
    </location>
    <ligand>
        <name>K(+)</name>
        <dbReference type="ChEBI" id="CHEBI:29103"/>
    </ligand>
</feature>
<dbReference type="InterPro" id="IPR029056">
    <property type="entry name" value="Ribokinase-like"/>
</dbReference>
<keyword evidence="6 9" id="KW-0460">Magnesium</keyword>
<evidence type="ECO:0000256" key="3">
    <source>
        <dbReference type="ARBA" id="ARBA00022741"/>
    </source>
</evidence>
<keyword evidence="4 9" id="KW-0418">Kinase</keyword>
<dbReference type="EC" id="2.7.1.15" evidence="9"/>
<feature type="binding site" evidence="9">
    <location>
        <begin position="242"/>
        <end position="247"/>
    </location>
    <ligand>
        <name>ATP</name>
        <dbReference type="ChEBI" id="CHEBI:30616"/>
    </ligand>
</feature>
<dbReference type="AlphaFoldDB" id="A0A8K0JMK4"/>
<keyword evidence="8 9" id="KW-0119">Carbohydrate metabolism</keyword>
<organism evidence="11 12">
    <name type="scientific">Filobasidium floriforme</name>
    <dbReference type="NCBI Taxonomy" id="5210"/>
    <lineage>
        <taxon>Eukaryota</taxon>
        <taxon>Fungi</taxon>
        <taxon>Dikarya</taxon>
        <taxon>Basidiomycota</taxon>
        <taxon>Agaricomycotina</taxon>
        <taxon>Tremellomycetes</taxon>
        <taxon>Filobasidiales</taxon>
        <taxon>Filobasidiaceae</taxon>
        <taxon>Filobasidium</taxon>
    </lineage>
</organism>
<dbReference type="PRINTS" id="PR00990">
    <property type="entry name" value="RIBOKINASE"/>
</dbReference>
<dbReference type="SUPFAM" id="SSF53613">
    <property type="entry name" value="Ribokinase-like"/>
    <property type="match status" value="1"/>
</dbReference>
<dbReference type="InterPro" id="IPR011877">
    <property type="entry name" value="Ribokinase"/>
</dbReference>
<evidence type="ECO:0000256" key="2">
    <source>
        <dbReference type="ARBA" id="ARBA00022723"/>
    </source>
</evidence>
<dbReference type="PANTHER" id="PTHR10584:SF166">
    <property type="entry name" value="RIBOKINASE"/>
    <property type="match status" value="1"/>
</dbReference>
<keyword evidence="9" id="KW-0539">Nucleus</keyword>
<comment type="function">
    <text evidence="9">Catalyzes the phosphorylation of ribose at O-5 in a reaction requiring ATP and magnesium. The resulting D-ribose-5-phosphate can then be used either for sythesis of nucleotides, histidine, and tryptophan, or as a component of the pentose phosphate pathway.</text>
</comment>
<feature type="binding site" evidence="9">
    <location>
        <begin position="15"/>
        <end position="17"/>
    </location>
    <ligand>
        <name>substrate</name>
    </ligand>
</feature>
<feature type="binding site" evidence="9">
    <location>
        <begin position="43"/>
        <end position="47"/>
    </location>
    <ligand>
        <name>substrate</name>
    </ligand>
</feature>
<feature type="binding site" evidence="9">
    <location>
        <begin position="287"/>
        <end position="288"/>
    </location>
    <ligand>
        <name>ATP</name>
        <dbReference type="ChEBI" id="CHEBI:30616"/>
    </ligand>
</feature>
<keyword evidence="9" id="KW-0963">Cytoplasm</keyword>
<evidence type="ECO:0000259" key="10">
    <source>
        <dbReference type="Pfam" id="PF00294"/>
    </source>
</evidence>
<proteinExistence type="inferred from homology"/>
<comment type="subcellular location">
    <subcellularLocation>
        <location evidence="9">Cytoplasm</location>
    </subcellularLocation>
    <subcellularLocation>
        <location evidence="9">Nucleus</location>
    </subcellularLocation>
</comment>
<evidence type="ECO:0000313" key="12">
    <source>
        <dbReference type="Proteomes" id="UP000812966"/>
    </source>
</evidence>
<keyword evidence="1 9" id="KW-0808">Transferase</keyword>
<protein>
    <recommendedName>
        <fullName evidence="9">Ribokinase</fullName>
        <shortName evidence="9">RK</shortName>
        <ecNumber evidence="9">2.7.1.15</ecNumber>
    </recommendedName>
</protein>
<feature type="binding site" evidence="9">
    <location>
        <position position="336"/>
    </location>
    <ligand>
        <name>K(+)</name>
        <dbReference type="ChEBI" id="CHEBI:29103"/>
    </ligand>
</feature>
<feature type="binding site" evidence="9">
    <location>
        <position position="340"/>
    </location>
    <ligand>
        <name>K(+)</name>
        <dbReference type="ChEBI" id="CHEBI:29103"/>
    </ligand>
</feature>
<comment type="catalytic activity">
    <reaction evidence="9">
        <text>D-ribose + ATP = D-ribose 5-phosphate + ADP + H(+)</text>
        <dbReference type="Rhea" id="RHEA:13697"/>
        <dbReference type="ChEBI" id="CHEBI:15378"/>
        <dbReference type="ChEBI" id="CHEBI:30616"/>
        <dbReference type="ChEBI" id="CHEBI:47013"/>
        <dbReference type="ChEBI" id="CHEBI:78346"/>
        <dbReference type="ChEBI" id="CHEBI:456216"/>
        <dbReference type="EC" id="2.7.1.15"/>
    </reaction>
</comment>
<keyword evidence="3 9" id="KW-0547">Nucleotide-binding</keyword>
<feature type="active site" description="Proton acceptor" evidence="9">
    <location>
        <position position="288"/>
    </location>
</feature>
<feature type="binding site" evidence="9">
    <location>
        <position position="334"/>
    </location>
    <ligand>
        <name>K(+)</name>
        <dbReference type="ChEBI" id="CHEBI:29103"/>
    </ligand>
</feature>
<feature type="domain" description="Carbohydrate kinase PfkB" evidence="10">
    <location>
        <begin position="7"/>
        <end position="340"/>
    </location>
</feature>
<evidence type="ECO:0000256" key="4">
    <source>
        <dbReference type="ARBA" id="ARBA00022777"/>
    </source>
</evidence>
<comment type="activity regulation">
    <text evidence="9">Activated by a monovalent cation that binds near, but not in, the active site. The most likely occupant of the site in vivo is potassium. Ion binding induces a conformational change that may alter substrate affinity.</text>
</comment>
<dbReference type="PANTHER" id="PTHR10584">
    <property type="entry name" value="SUGAR KINASE"/>
    <property type="match status" value="1"/>
</dbReference>
<evidence type="ECO:0000256" key="5">
    <source>
        <dbReference type="ARBA" id="ARBA00022840"/>
    </source>
</evidence>
<evidence type="ECO:0000256" key="6">
    <source>
        <dbReference type="ARBA" id="ARBA00022842"/>
    </source>
</evidence>
<comment type="pathway">
    <text evidence="9">Carbohydrate metabolism; D-ribose degradation; D-ribose 5-phosphate from beta-D-ribopyranose: step 2/2.</text>
</comment>
<dbReference type="HAMAP" id="MF_01987">
    <property type="entry name" value="Ribokinase"/>
    <property type="match status" value="1"/>
</dbReference>
<comment type="caution">
    <text evidence="11">The sequence shown here is derived from an EMBL/GenBank/DDBJ whole genome shotgun (WGS) entry which is preliminary data.</text>
</comment>
<reference evidence="11" key="1">
    <citation type="submission" date="2020-04" db="EMBL/GenBank/DDBJ databases">
        <title>Analysis of mating type loci in Filobasidium floriforme.</title>
        <authorList>
            <person name="Nowrousian M."/>
        </authorList>
    </citation>
    <scope>NUCLEOTIDE SEQUENCE</scope>
    <source>
        <strain evidence="11">CBS 6242</strain>
    </source>
</reference>
<dbReference type="GO" id="GO:0046872">
    <property type="term" value="F:metal ion binding"/>
    <property type="evidence" value="ECO:0007669"/>
    <property type="project" value="UniProtKB-KW"/>
</dbReference>